<proteinExistence type="predicted"/>
<dbReference type="KEGG" id="txa:HQN79_07075"/>
<gene>
    <name evidence="2" type="ORF">HQN79_07075</name>
</gene>
<organism evidence="2 3">
    <name type="scientific">Thiomicrorhabdus xiamenensis</name>
    <dbReference type="NCBI Taxonomy" id="2739063"/>
    <lineage>
        <taxon>Bacteria</taxon>
        <taxon>Pseudomonadati</taxon>
        <taxon>Pseudomonadota</taxon>
        <taxon>Gammaproteobacteria</taxon>
        <taxon>Thiotrichales</taxon>
        <taxon>Piscirickettsiaceae</taxon>
        <taxon>Thiomicrorhabdus</taxon>
    </lineage>
</organism>
<keyword evidence="3" id="KW-1185">Reference proteome</keyword>
<dbReference type="AlphaFoldDB" id="A0A7D4SSF6"/>
<dbReference type="RefSeq" id="WP_173285241.1">
    <property type="nucleotide sequence ID" value="NZ_CP054020.1"/>
</dbReference>
<dbReference type="Proteomes" id="UP000504724">
    <property type="component" value="Chromosome"/>
</dbReference>
<feature type="signal peptide" evidence="1">
    <location>
        <begin position="1"/>
        <end position="25"/>
    </location>
</feature>
<evidence type="ECO:0000313" key="3">
    <source>
        <dbReference type="Proteomes" id="UP000504724"/>
    </source>
</evidence>
<evidence type="ECO:0000313" key="2">
    <source>
        <dbReference type="EMBL" id="QKI89343.1"/>
    </source>
</evidence>
<dbReference type="EMBL" id="CP054020">
    <property type="protein sequence ID" value="QKI89343.1"/>
    <property type="molecule type" value="Genomic_DNA"/>
</dbReference>
<accession>A0A7D4SSF6</accession>
<evidence type="ECO:0000256" key="1">
    <source>
        <dbReference type="SAM" id="SignalP"/>
    </source>
</evidence>
<feature type="chain" id="PRO_5028888569" evidence="1">
    <location>
        <begin position="26"/>
        <end position="353"/>
    </location>
</feature>
<sequence>MYKMSQVIKMLLAFAVAIGSTNLYAAIEKNEGLLHQDLVLYNGKKDDPYTMFYPFEVTKPGRVNIEVKVNNYKPERFRDANRPVRMMLVDSRFFSAEKKPMNQSQFQKIVNDINQYNPAEYIAGDQIRGITRALKKTLDGLMGKKRKPKPLPGYIHVYSNTVRFANTPDNQVTVGRRHYDIDAVELSLTKGMYFVVLENVSRSLTPEIELKVDFPGDQYAVADNLMPPRDLGIRMIRLSDDKVHVQVRNNGEGRLSDDLYERRGKDAFALNIKVNGKNWGGVTLKGLDPERALKTPGRRVGYTFDKLKIDKTTEITATLKMPKFKDANRRNNSKTVTFEVDKPSAQMPIMQVR</sequence>
<reference evidence="2 3" key="1">
    <citation type="submission" date="2020-05" db="EMBL/GenBank/DDBJ databases">
        <title>Thiomicrorhabdus sediminis sp.nov. and Thiomicrorhabdus xiamenensis sp.nov., novel sulfur-oxidizing bacteria isolated from coastal sediment.</title>
        <authorList>
            <person name="Liu X."/>
        </authorList>
    </citation>
    <scope>NUCLEOTIDE SEQUENCE [LARGE SCALE GENOMIC DNA]</scope>
    <source>
        <strain evidence="2 3">G2</strain>
    </source>
</reference>
<keyword evidence="1" id="KW-0732">Signal</keyword>
<protein>
    <submittedName>
        <fullName evidence="2">Uncharacterized protein</fullName>
    </submittedName>
</protein>
<name>A0A7D4SSF6_9GAMM</name>